<proteinExistence type="inferred from homology"/>
<reference evidence="4 5" key="1">
    <citation type="journal article" date="2019" name="New Phytol.">
        <title>Comparative genomics reveals unique wood-decay strategies and fruiting body development in the Schizophyllaceae.</title>
        <authorList>
            <person name="Almasi E."/>
            <person name="Sahu N."/>
            <person name="Krizsan K."/>
            <person name="Balint B."/>
            <person name="Kovacs G.M."/>
            <person name="Kiss B."/>
            <person name="Cseklye J."/>
            <person name="Drula E."/>
            <person name="Henrissat B."/>
            <person name="Nagy I."/>
            <person name="Chovatia M."/>
            <person name="Adam C."/>
            <person name="LaButti K."/>
            <person name="Lipzen A."/>
            <person name="Riley R."/>
            <person name="Grigoriev I.V."/>
            <person name="Nagy L.G."/>
        </authorList>
    </citation>
    <scope>NUCLEOTIDE SEQUENCE [LARGE SCALE GENOMIC DNA]</scope>
    <source>
        <strain evidence="4 5">NL-1724</strain>
    </source>
</reference>
<comment type="caution">
    <text evidence="4">The sequence shown here is derived from an EMBL/GenBank/DDBJ whole genome shotgun (WGS) entry which is preliminary data.</text>
</comment>
<feature type="domain" description="Mug135-like C-terminal" evidence="3">
    <location>
        <begin position="113"/>
        <end position="171"/>
    </location>
</feature>
<sequence>MPPVLRSHTKNAGVSLREPNNTNAKKKRRIVSTHPYQLRSSALPPLKSEEVAERSSIAMHASNSPVAATATTTHEGRSTVHQALARLDEVVEKGLAAIRREMTALRVDAIALHNIQQARGGRNHGFLPVPFVNGYYPSDTPYCLSPLTSDAAIDALTVEQRRTYLHNYGILTYEEADWCTARLFWRNTFSRTRLDRSSV</sequence>
<dbReference type="AlphaFoldDB" id="A0A550BZ03"/>
<evidence type="ECO:0000259" key="3">
    <source>
        <dbReference type="Pfam" id="PF08593"/>
    </source>
</evidence>
<feature type="region of interest" description="Disordered" evidence="2">
    <location>
        <begin position="1"/>
        <end position="29"/>
    </location>
</feature>
<dbReference type="InterPro" id="IPR013902">
    <property type="entry name" value="Mug135-like_C"/>
</dbReference>
<dbReference type="Proteomes" id="UP000320762">
    <property type="component" value="Unassembled WGS sequence"/>
</dbReference>
<comment type="similarity">
    <text evidence="1">Belongs to the UPF0612 family.</text>
</comment>
<evidence type="ECO:0000256" key="1">
    <source>
        <dbReference type="ARBA" id="ARBA00005788"/>
    </source>
</evidence>
<accession>A0A550BZ03</accession>
<evidence type="ECO:0000313" key="4">
    <source>
        <dbReference type="EMBL" id="TRM57785.1"/>
    </source>
</evidence>
<evidence type="ECO:0000313" key="5">
    <source>
        <dbReference type="Proteomes" id="UP000320762"/>
    </source>
</evidence>
<keyword evidence="5" id="KW-1185">Reference proteome</keyword>
<protein>
    <recommendedName>
        <fullName evidence="3">Mug135-like C-terminal domain-containing protein</fullName>
    </recommendedName>
</protein>
<organism evidence="4 5">
    <name type="scientific">Schizophyllum amplum</name>
    <dbReference type="NCBI Taxonomy" id="97359"/>
    <lineage>
        <taxon>Eukaryota</taxon>
        <taxon>Fungi</taxon>
        <taxon>Dikarya</taxon>
        <taxon>Basidiomycota</taxon>
        <taxon>Agaricomycotina</taxon>
        <taxon>Agaricomycetes</taxon>
        <taxon>Agaricomycetidae</taxon>
        <taxon>Agaricales</taxon>
        <taxon>Schizophyllaceae</taxon>
        <taxon>Schizophyllum</taxon>
    </lineage>
</organism>
<evidence type="ECO:0000256" key="2">
    <source>
        <dbReference type="SAM" id="MobiDB-lite"/>
    </source>
</evidence>
<dbReference type="Pfam" id="PF08593">
    <property type="entry name" value="Mug135_C"/>
    <property type="match status" value="1"/>
</dbReference>
<dbReference type="EMBL" id="VDMD01000042">
    <property type="protein sequence ID" value="TRM57785.1"/>
    <property type="molecule type" value="Genomic_DNA"/>
</dbReference>
<gene>
    <name evidence="4" type="ORF">BD626DRAFT_513505</name>
</gene>
<name>A0A550BZ03_9AGAR</name>